<comment type="caution">
    <text evidence="3">The sequence shown here is derived from an EMBL/GenBank/DDBJ whole genome shotgun (WGS) entry which is preliminary data.</text>
</comment>
<gene>
    <name evidence="3" type="ORF">NCCP691_12270</name>
</gene>
<accession>A0ABQ4Q204</accession>
<dbReference type="CDD" id="cd02440">
    <property type="entry name" value="AdoMet_MTases"/>
    <property type="match status" value="1"/>
</dbReference>
<evidence type="ECO:0000313" key="3">
    <source>
        <dbReference type="EMBL" id="GIZ51213.1"/>
    </source>
</evidence>
<dbReference type="InterPro" id="IPR029063">
    <property type="entry name" value="SAM-dependent_MTases_sf"/>
</dbReference>
<feature type="domain" description="Methyltransferase regulatory" evidence="2">
    <location>
        <begin position="220"/>
        <end position="300"/>
    </location>
</feature>
<keyword evidence="4" id="KW-1185">Reference proteome</keyword>
<dbReference type="EMBL" id="BPMK01000004">
    <property type="protein sequence ID" value="GIZ51213.1"/>
    <property type="molecule type" value="Genomic_DNA"/>
</dbReference>
<evidence type="ECO:0000313" key="4">
    <source>
        <dbReference type="Proteomes" id="UP000887222"/>
    </source>
</evidence>
<protein>
    <recommendedName>
        <fullName evidence="5">Methyltransferase family protein</fullName>
    </recommendedName>
</protein>
<evidence type="ECO:0000259" key="1">
    <source>
        <dbReference type="Pfam" id="PF08242"/>
    </source>
</evidence>
<dbReference type="PANTHER" id="PTHR43861:SF1">
    <property type="entry name" value="TRANS-ACONITATE 2-METHYLTRANSFERASE"/>
    <property type="match status" value="1"/>
</dbReference>
<dbReference type="InterPro" id="IPR013217">
    <property type="entry name" value="Methyltransf_12"/>
</dbReference>
<sequence length="508" mass="55465">MNWTEGYTVDVEYTASFRPEISPPYLSFACRLHGYEAVAADRPFTYMELGCGRGLTASVLAATNPHGRFYGVDFNPAHIAGGRTLAGTAKLDNLTLIEAGFEDLARGKIADLPMFDFITLHGVYSWVSPATRRHIVEFIGRQLKPGGIVYVSYNAMPGWAGALPLQRLLLEHASAASGSATERLMAAAGLAMRLDAIQADYFTSNGAAKFRLDGFRNDDPRYLVHEYLNADWAPLYHADVMREMMAAKLDFVGRASLDYAFPEIVLSPERRVLVAEIADPCLRETCIDYLRDVSFRADIFMLGPKRMRPEARAASLENAGLALVVPRNQIALEEWSGEVAAGLTARIFNAVLDALADGPRTFAELRASPGLAGVRIDTLAAAATLLCRYKANLAVIFFRGAGADAAPALRLNQALLAEAQRHDDFDVLALPSLGSGMPATRLERLVLHYLASFGAPPDLSMLGELMCANPESGTTEKEAEQMAEVRRRITETVESRLPLWRSLGILPP</sequence>
<dbReference type="InterPro" id="IPR018773">
    <property type="entry name" value="MeTrfase_reg_dom_prd"/>
</dbReference>
<dbReference type="SUPFAM" id="SSF53335">
    <property type="entry name" value="S-adenosyl-L-methionine-dependent methyltransferases"/>
    <property type="match status" value="1"/>
</dbReference>
<dbReference type="Pfam" id="PF10119">
    <property type="entry name" value="MethyTransf_Reg"/>
    <property type="match status" value="1"/>
</dbReference>
<dbReference type="Proteomes" id="UP000887222">
    <property type="component" value="Unassembled WGS sequence"/>
</dbReference>
<organism evidence="3 4">
    <name type="scientific">Noviherbaspirillum aridicola</name>
    <dbReference type="NCBI Taxonomy" id="2849687"/>
    <lineage>
        <taxon>Bacteria</taxon>
        <taxon>Pseudomonadati</taxon>
        <taxon>Pseudomonadota</taxon>
        <taxon>Betaproteobacteria</taxon>
        <taxon>Burkholderiales</taxon>
        <taxon>Oxalobacteraceae</taxon>
        <taxon>Noviherbaspirillum</taxon>
    </lineage>
</organism>
<dbReference type="Gene3D" id="3.40.50.150">
    <property type="entry name" value="Vaccinia Virus protein VP39"/>
    <property type="match status" value="1"/>
</dbReference>
<proteinExistence type="predicted"/>
<reference evidence="3 4" key="1">
    <citation type="journal article" date="2022" name="Int. J. Syst. Evol. Microbiol.">
        <title>Noviherbaspirillum aridicola sp. nov., isolated from an arid soil in Pakistan.</title>
        <authorList>
            <person name="Khan I.U."/>
            <person name="Saqib M."/>
            <person name="Amin A."/>
            <person name="Hussain F."/>
            <person name="Li L."/>
            <person name="Liu Y.H."/>
            <person name="Fang B.Z."/>
            <person name="Ahmed I."/>
            <person name="Li W.J."/>
        </authorList>
    </citation>
    <scope>NUCLEOTIDE SEQUENCE [LARGE SCALE GENOMIC DNA]</scope>
    <source>
        <strain evidence="3 4">NCCP-691</strain>
    </source>
</reference>
<evidence type="ECO:0008006" key="5">
    <source>
        <dbReference type="Google" id="ProtNLM"/>
    </source>
</evidence>
<dbReference type="RefSeq" id="WP_220807378.1">
    <property type="nucleotide sequence ID" value="NZ_BPMK01000004.1"/>
</dbReference>
<dbReference type="PANTHER" id="PTHR43861">
    <property type="entry name" value="TRANS-ACONITATE 2-METHYLTRANSFERASE-RELATED"/>
    <property type="match status" value="1"/>
</dbReference>
<feature type="domain" description="Methyltransferase type 12" evidence="1">
    <location>
        <begin position="47"/>
        <end position="148"/>
    </location>
</feature>
<dbReference type="Pfam" id="PF08242">
    <property type="entry name" value="Methyltransf_12"/>
    <property type="match status" value="1"/>
</dbReference>
<evidence type="ECO:0000259" key="2">
    <source>
        <dbReference type="Pfam" id="PF10119"/>
    </source>
</evidence>
<name>A0ABQ4Q204_9BURK</name>